<accession>A0A4S8LBU7</accession>
<evidence type="ECO:0000313" key="2">
    <source>
        <dbReference type="EMBL" id="THU86304.1"/>
    </source>
</evidence>
<dbReference type="AlphaFoldDB" id="A0A4S8LBU7"/>
<organism evidence="2 3">
    <name type="scientific">Dendrothele bispora (strain CBS 962.96)</name>
    <dbReference type="NCBI Taxonomy" id="1314807"/>
    <lineage>
        <taxon>Eukaryota</taxon>
        <taxon>Fungi</taxon>
        <taxon>Dikarya</taxon>
        <taxon>Basidiomycota</taxon>
        <taxon>Agaricomycotina</taxon>
        <taxon>Agaricomycetes</taxon>
        <taxon>Agaricomycetidae</taxon>
        <taxon>Agaricales</taxon>
        <taxon>Agaricales incertae sedis</taxon>
        <taxon>Dendrothele</taxon>
    </lineage>
</organism>
<dbReference type="OrthoDB" id="3485059at2759"/>
<proteinExistence type="predicted"/>
<sequence>MKFFAILVSVAAVAVAIPLKRTVAQVETDLRNIATQVTNLDNSINAFPNSGGSLTAALAIHTAAQNLVSSVNTANTDVQGTTGVSEADGQTILGIVNGFEPTIIDALNAIVAKKPAFDALPLGGVSGLVKQDLAQLTTATEALETSLINEAPADLKSQAQSIQTAVNAAFAKAQAAYASA</sequence>
<keyword evidence="1" id="KW-0732">Signal</keyword>
<dbReference type="EMBL" id="ML179504">
    <property type="protein sequence ID" value="THU86304.1"/>
    <property type="molecule type" value="Genomic_DNA"/>
</dbReference>
<protein>
    <recommendedName>
        <fullName evidence="4">Hydrophobic surface binding protein</fullName>
    </recommendedName>
</protein>
<reference evidence="2 3" key="1">
    <citation type="journal article" date="2019" name="Nat. Ecol. Evol.">
        <title>Megaphylogeny resolves global patterns of mushroom evolution.</title>
        <authorList>
            <person name="Varga T."/>
            <person name="Krizsan K."/>
            <person name="Foldi C."/>
            <person name="Dima B."/>
            <person name="Sanchez-Garcia M."/>
            <person name="Sanchez-Ramirez S."/>
            <person name="Szollosi G.J."/>
            <person name="Szarkandi J.G."/>
            <person name="Papp V."/>
            <person name="Albert L."/>
            <person name="Andreopoulos W."/>
            <person name="Angelini C."/>
            <person name="Antonin V."/>
            <person name="Barry K.W."/>
            <person name="Bougher N.L."/>
            <person name="Buchanan P."/>
            <person name="Buyck B."/>
            <person name="Bense V."/>
            <person name="Catcheside P."/>
            <person name="Chovatia M."/>
            <person name="Cooper J."/>
            <person name="Damon W."/>
            <person name="Desjardin D."/>
            <person name="Finy P."/>
            <person name="Geml J."/>
            <person name="Haridas S."/>
            <person name="Hughes K."/>
            <person name="Justo A."/>
            <person name="Karasinski D."/>
            <person name="Kautmanova I."/>
            <person name="Kiss B."/>
            <person name="Kocsube S."/>
            <person name="Kotiranta H."/>
            <person name="LaButti K.M."/>
            <person name="Lechner B.E."/>
            <person name="Liimatainen K."/>
            <person name="Lipzen A."/>
            <person name="Lukacs Z."/>
            <person name="Mihaltcheva S."/>
            <person name="Morgado L.N."/>
            <person name="Niskanen T."/>
            <person name="Noordeloos M.E."/>
            <person name="Ohm R.A."/>
            <person name="Ortiz-Santana B."/>
            <person name="Ovrebo C."/>
            <person name="Racz N."/>
            <person name="Riley R."/>
            <person name="Savchenko A."/>
            <person name="Shiryaev A."/>
            <person name="Soop K."/>
            <person name="Spirin V."/>
            <person name="Szebenyi C."/>
            <person name="Tomsovsky M."/>
            <person name="Tulloss R.E."/>
            <person name="Uehling J."/>
            <person name="Grigoriev I.V."/>
            <person name="Vagvolgyi C."/>
            <person name="Papp T."/>
            <person name="Martin F.M."/>
            <person name="Miettinen O."/>
            <person name="Hibbett D.S."/>
            <person name="Nagy L.G."/>
        </authorList>
    </citation>
    <scope>NUCLEOTIDE SEQUENCE [LARGE SCALE GENOMIC DNA]</scope>
    <source>
        <strain evidence="2 3">CBS 962.96</strain>
    </source>
</reference>
<evidence type="ECO:0000256" key="1">
    <source>
        <dbReference type="SAM" id="SignalP"/>
    </source>
</evidence>
<evidence type="ECO:0000313" key="3">
    <source>
        <dbReference type="Proteomes" id="UP000297245"/>
    </source>
</evidence>
<name>A0A4S8LBU7_DENBC</name>
<dbReference type="PANTHER" id="PTHR38123:SF1">
    <property type="entry name" value="HYDROPHOBIC SURFACE BINDING PROTEIN"/>
    <property type="match status" value="1"/>
</dbReference>
<evidence type="ECO:0008006" key="4">
    <source>
        <dbReference type="Google" id="ProtNLM"/>
    </source>
</evidence>
<feature type="chain" id="PRO_5020964828" description="Hydrophobic surface binding protein" evidence="1">
    <location>
        <begin position="17"/>
        <end position="180"/>
    </location>
</feature>
<dbReference type="Gene3D" id="1.20.1280.140">
    <property type="match status" value="1"/>
</dbReference>
<feature type="signal peptide" evidence="1">
    <location>
        <begin position="1"/>
        <end position="16"/>
    </location>
</feature>
<dbReference type="InterPro" id="IPR021054">
    <property type="entry name" value="Cell_wall_mannoprotein_1"/>
</dbReference>
<keyword evidence="3" id="KW-1185">Reference proteome</keyword>
<dbReference type="Proteomes" id="UP000297245">
    <property type="component" value="Unassembled WGS sequence"/>
</dbReference>
<dbReference type="Pfam" id="PF12296">
    <property type="entry name" value="HsbA"/>
    <property type="match status" value="1"/>
</dbReference>
<gene>
    <name evidence="2" type="ORF">K435DRAFT_763493</name>
</gene>
<dbReference type="PANTHER" id="PTHR38123">
    <property type="entry name" value="CELL WALL SERINE-THREONINE-RICH GALACTOMANNOPROTEIN MP1 (AFU_ORTHOLOGUE AFUA_4G03240)"/>
    <property type="match status" value="1"/>
</dbReference>
<dbReference type="GO" id="GO:0005576">
    <property type="term" value="C:extracellular region"/>
    <property type="evidence" value="ECO:0007669"/>
    <property type="project" value="TreeGrafter"/>
</dbReference>